<gene>
    <name evidence="1" type="ORF">RPERSI_LOCUS15929</name>
</gene>
<keyword evidence="2" id="KW-1185">Reference proteome</keyword>
<comment type="caution">
    <text evidence="1">The sequence shown here is derived from an EMBL/GenBank/DDBJ whole genome shotgun (WGS) entry which is preliminary data.</text>
</comment>
<proteinExistence type="predicted"/>
<dbReference type="EMBL" id="CAJVQC010038801">
    <property type="protein sequence ID" value="CAG8767033.1"/>
    <property type="molecule type" value="Genomic_DNA"/>
</dbReference>
<accession>A0ACA9QWB1</accession>
<organism evidence="1 2">
    <name type="scientific">Racocetra persica</name>
    <dbReference type="NCBI Taxonomy" id="160502"/>
    <lineage>
        <taxon>Eukaryota</taxon>
        <taxon>Fungi</taxon>
        <taxon>Fungi incertae sedis</taxon>
        <taxon>Mucoromycota</taxon>
        <taxon>Glomeromycotina</taxon>
        <taxon>Glomeromycetes</taxon>
        <taxon>Diversisporales</taxon>
        <taxon>Gigasporaceae</taxon>
        <taxon>Racocetra</taxon>
    </lineage>
</organism>
<name>A0ACA9QWB1_9GLOM</name>
<protein>
    <submittedName>
        <fullName evidence="1">31917_t:CDS:1</fullName>
    </submittedName>
</protein>
<dbReference type="Proteomes" id="UP000789920">
    <property type="component" value="Unassembled WGS sequence"/>
</dbReference>
<evidence type="ECO:0000313" key="1">
    <source>
        <dbReference type="EMBL" id="CAG8767033.1"/>
    </source>
</evidence>
<feature type="non-terminal residue" evidence="1">
    <location>
        <position position="1"/>
    </location>
</feature>
<reference evidence="1" key="1">
    <citation type="submission" date="2021-06" db="EMBL/GenBank/DDBJ databases">
        <authorList>
            <person name="Kallberg Y."/>
            <person name="Tangrot J."/>
            <person name="Rosling A."/>
        </authorList>
    </citation>
    <scope>NUCLEOTIDE SEQUENCE</scope>
    <source>
        <strain evidence="1">MA461A</strain>
    </source>
</reference>
<sequence length="64" mass="7470">LTTPHFILKKVLTRTSWYDEILLQMQGVLSIPSKFLTQSISVKTTSQTLVFVWYPKDRATDIHF</sequence>
<evidence type="ECO:0000313" key="2">
    <source>
        <dbReference type="Proteomes" id="UP000789920"/>
    </source>
</evidence>